<evidence type="ECO:0000256" key="5">
    <source>
        <dbReference type="ARBA" id="ARBA00022963"/>
    </source>
</evidence>
<dbReference type="Pfam" id="PF09279">
    <property type="entry name" value="EF-hand_like"/>
    <property type="match status" value="1"/>
</dbReference>
<dbReference type="InterPro" id="IPR011993">
    <property type="entry name" value="PH-like_dom_sf"/>
</dbReference>
<dbReference type="SMART" id="SM00239">
    <property type="entry name" value="C2"/>
    <property type="match status" value="1"/>
</dbReference>
<dbReference type="CDD" id="cd13360">
    <property type="entry name" value="PH_PLC_fungal"/>
    <property type="match status" value="1"/>
</dbReference>
<dbReference type="Gene3D" id="2.60.40.150">
    <property type="entry name" value="C2 domain"/>
    <property type="match status" value="1"/>
</dbReference>
<dbReference type="PROSITE" id="PS50222">
    <property type="entry name" value="EF_HAND_2"/>
    <property type="match status" value="1"/>
</dbReference>
<dbReference type="SUPFAM" id="SSF47473">
    <property type="entry name" value="EF-hand"/>
    <property type="match status" value="1"/>
</dbReference>
<evidence type="ECO:0000313" key="12">
    <source>
        <dbReference type="EMBL" id="KAL3231137.1"/>
    </source>
</evidence>
<evidence type="ECO:0000256" key="1">
    <source>
        <dbReference type="ARBA" id="ARBA00001913"/>
    </source>
</evidence>
<dbReference type="SUPFAM" id="SSF51695">
    <property type="entry name" value="PLC-like phosphodiesterases"/>
    <property type="match status" value="1"/>
</dbReference>
<gene>
    <name evidence="12" type="ORF">RNJ44_00776</name>
</gene>
<dbReference type="InterPro" id="IPR018247">
    <property type="entry name" value="EF_Hand_1_Ca_BS"/>
</dbReference>
<evidence type="ECO:0000259" key="10">
    <source>
        <dbReference type="PROSITE" id="PS50008"/>
    </source>
</evidence>
<feature type="domain" description="PI-PLC Y-box" evidence="10">
    <location>
        <begin position="573"/>
        <end position="682"/>
    </location>
</feature>
<evidence type="ECO:0000256" key="6">
    <source>
        <dbReference type="ARBA" id="ARBA00023098"/>
    </source>
</evidence>
<dbReference type="SUPFAM" id="SSF50729">
    <property type="entry name" value="PH domain-like"/>
    <property type="match status" value="1"/>
</dbReference>
<dbReference type="InterPro" id="IPR035892">
    <property type="entry name" value="C2_domain_sf"/>
</dbReference>
<keyword evidence="5 8" id="KW-0442">Lipid degradation</keyword>
<comment type="catalytic activity">
    <reaction evidence="8">
        <text>a 1,2-diacyl-sn-glycero-3-phospho-(1D-myo-inositol-4,5-bisphosphate) + H2O = 1D-myo-inositol 1,4,5-trisphosphate + a 1,2-diacyl-sn-glycerol + H(+)</text>
        <dbReference type="Rhea" id="RHEA:33179"/>
        <dbReference type="ChEBI" id="CHEBI:15377"/>
        <dbReference type="ChEBI" id="CHEBI:15378"/>
        <dbReference type="ChEBI" id="CHEBI:17815"/>
        <dbReference type="ChEBI" id="CHEBI:58456"/>
        <dbReference type="ChEBI" id="CHEBI:203600"/>
        <dbReference type="EC" id="3.1.4.11"/>
    </reaction>
</comment>
<evidence type="ECO:0000256" key="2">
    <source>
        <dbReference type="ARBA" id="ARBA00012368"/>
    </source>
</evidence>
<dbReference type="Pfam" id="PF00387">
    <property type="entry name" value="PI-PLC-Y"/>
    <property type="match status" value="1"/>
</dbReference>
<dbReference type="InterPro" id="IPR000909">
    <property type="entry name" value="PLipase_C_PInositol-sp_X_dom"/>
</dbReference>
<accession>A0ABR4NS78</accession>
<comment type="caution">
    <text evidence="12">The sequence shown here is derived from an EMBL/GenBank/DDBJ whole genome shotgun (WGS) entry which is preliminary data.</text>
</comment>
<protein>
    <recommendedName>
        <fullName evidence="2 8">Phosphoinositide phospholipase C</fullName>
        <ecNumber evidence="2 8">3.1.4.11</ecNumber>
    </recommendedName>
</protein>
<dbReference type="EC" id="3.1.4.11" evidence="2 8"/>
<dbReference type="InterPro" id="IPR000008">
    <property type="entry name" value="C2_dom"/>
</dbReference>
<evidence type="ECO:0000256" key="7">
    <source>
        <dbReference type="ARBA" id="ARBA00023224"/>
    </source>
</evidence>
<keyword evidence="6 8" id="KW-0443">Lipid metabolism</keyword>
<evidence type="ECO:0000256" key="3">
    <source>
        <dbReference type="ARBA" id="ARBA00022801"/>
    </source>
</evidence>
<dbReference type="PROSITE" id="PS50007">
    <property type="entry name" value="PIPLC_X_DOMAIN"/>
    <property type="match status" value="1"/>
</dbReference>
<reference evidence="12 13" key="1">
    <citation type="submission" date="2024-05" db="EMBL/GenBank/DDBJ databases">
        <title>Long read based assembly of the Candida bracarensis genome reveals expanded adhesin content.</title>
        <authorList>
            <person name="Marcet-Houben M."/>
            <person name="Ksiezopolska E."/>
            <person name="Gabaldon T."/>
        </authorList>
    </citation>
    <scope>NUCLEOTIDE SEQUENCE [LARGE SCALE GENOMIC DNA]</scope>
    <source>
        <strain evidence="12 13">CBM6</strain>
    </source>
</reference>
<dbReference type="CDD" id="cd00275">
    <property type="entry name" value="C2_PLC_like"/>
    <property type="match status" value="1"/>
</dbReference>
<dbReference type="Proteomes" id="UP001623330">
    <property type="component" value="Unassembled WGS sequence"/>
</dbReference>
<dbReference type="SMART" id="SM00148">
    <property type="entry name" value="PLCXc"/>
    <property type="match status" value="1"/>
</dbReference>
<dbReference type="PROSITE" id="PS00018">
    <property type="entry name" value="EF_HAND_1"/>
    <property type="match status" value="1"/>
</dbReference>
<dbReference type="PRINTS" id="PR00390">
    <property type="entry name" value="PHPHLIPASEC"/>
</dbReference>
<dbReference type="Gene3D" id="1.10.238.10">
    <property type="entry name" value="EF-hand"/>
    <property type="match status" value="2"/>
</dbReference>
<dbReference type="SMART" id="SM00149">
    <property type="entry name" value="PLCYc"/>
    <property type="match status" value="1"/>
</dbReference>
<sequence>MPSSERLSNERSASNDSFFFLKRSNSTKSLFDELLGTSSSTSIVKKNLKSMMKFPPGLLNAKELRDSIGPITYPYSMAPLVPNLIEFDGSGIKLNQDLEKVMCIMKEGLVLQKVTRRKKKDYLFKLERNKYITWKDGLKRLDLDSIKSIRPGELGSNYREEYNIDAKFSKYWITIIYKFANKLKALHVIAKDEMDYNVFCSTLFGLVRTRRELMESMAVPDHEKFANIHWRREVSKNKEDEIKDKLSFDDVRKLCHKFHIYCSTKYLRQFFNQADINGNGLLNFEEFQIFVKLLKSRREIDEIWNEIAKKSNSLTFEDFYEFLQEKQGESVSITEAQTLFEKYQDPDNNIIDRKGFSRYLNSVPYLKSNSEDFSKPLNHYFIASSHNTYLTGKQIGGSPSVEGYIQALQQGCRCVEIDIWDGENGPVVCHGILTSALPLRTVTDTVRKYAFLASPFPLIISIEVRCDSKNQRIAASIFKECFGVLLYFADDRRPTLPSPLELRHRVVLKIKKTKNYEDGAMLTSVTSSSSSSRSSSYESGDMYNKKRGSRIRRFSFNKRQLPIVDEFYELTGLQGLKFRNFSLCESKGTNHCFSLNEKKIDRMIRDPNMRASINKHNRRYMMRVYPHALRYNSTNFNPMRYWKLGVQMVATNWQTNDLGHQLNVAMFQLNSRTPQVGYLLKPASIASVVNKTRELDIIAKQNQSPERYNIQVISAQLLPNVSYTMDVDGDQGLFREDNICTHVECEIISSDDVRVSSLANAAVQVQPMAHNGATPESGYAVVTGRRCYENGFNPIWNVSFTVELAKSDVPFTFLRVVVKEHSSTLAMTCVPLDRVRMGYRHIPLYSTEGEQYIFSTLFVSLQRQI</sequence>
<dbReference type="Gene3D" id="3.20.20.190">
    <property type="entry name" value="Phosphatidylinositol (PI) phosphodiesterase"/>
    <property type="match status" value="1"/>
</dbReference>
<dbReference type="PANTHER" id="PTHR10336:SF36">
    <property type="entry name" value="1-PHOSPHATIDYLINOSITOL 4,5-BISPHOSPHATE PHOSPHODIESTERASE BETA-4"/>
    <property type="match status" value="1"/>
</dbReference>
<proteinExistence type="predicted"/>
<evidence type="ECO:0000256" key="9">
    <source>
        <dbReference type="SAM" id="MobiDB-lite"/>
    </source>
</evidence>
<evidence type="ECO:0000259" key="11">
    <source>
        <dbReference type="PROSITE" id="PS50222"/>
    </source>
</evidence>
<evidence type="ECO:0000256" key="4">
    <source>
        <dbReference type="ARBA" id="ARBA00022837"/>
    </source>
</evidence>
<feature type="compositionally biased region" description="Low complexity" evidence="9">
    <location>
        <begin position="524"/>
        <end position="539"/>
    </location>
</feature>
<evidence type="ECO:0000256" key="8">
    <source>
        <dbReference type="RuleBase" id="RU361133"/>
    </source>
</evidence>
<keyword evidence="3 8" id="KW-0378">Hydrolase</keyword>
<dbReference type="InterPro" id="IPR001711">
    <property type="entry name" value="PLipase_C_Pinositol-sp_Y"/>
</dbReference>
<dbReference type="InterPro" id="IPR001192">
    <property type="entry name" value="PI-PLC_fam"/>
</dbReference>
<feature type="domain" description="EF-hand" evidence="11">
    <location>
        <begin position="262"/>
        <end position="297"/>
    </location>
</feature>
<dbReference type="CDD" id="cd08598">
    <property type="entry name" value="PI-PLC1c_yeast"/>
    <property type="match status" value="1"/>
</dbReference>
<keyword evidence="7" id="KW-0807">Transducer</keyword>
<feature type="region of interest" description="Disordered" evidence="9">
    <location>
        <begin position="522"/>
        <end position="543"/>
    </location>
</feature>
<dbReference type="Pfam" id="PF00388">
    <property type="entry name" value="PI-PLC-X"/>
    <property type="match status" value="1"/>
</dbReference>
<dbReference type="SUPFAM" id="SSF49562">
    <property type="entry name" value="C2 domain (Calcium/lipid-binding domain, CaLB)"/>
    <property type="match status" value="1"/>
</dbReference>
<dbReference type="Gene3D" id="2.30.29.30">
    <property type="entry name" value="Pleckstrin-homology domain (PH domain)/Phosphotyrosine-binding domain (PTB)"/>
    <property type="match status" value="1"/>
</dbReference>
<name>A0ABR4NS78_9SACH</name>
<dbReference type="PROSITE" id="PS50008">
    <property type="entry name" value="PIPLC_Y_DOMAIN"/>
    <property type="match status" value="1"/>
</dbReference>
<keyword evidence="4" id="KW-0106">Calcium</keyword>
<organism evidence="12 13">
    <name type="scientific">Nakaseomyces bracarensis</name>
    <dbReference type="NCBI Taxonomy" id="273131"/>
    <lineage>
        <taxon>Eukaryota</taxon>
        <taxon>Fungi</taxon>
        <taxon>Dikarya</taxon>
        <taxon>Ascomycota</taxon>
        <taxon>Saccharomycotina</taxon>
        <taxon>Saccharomycetes</taxon>
        <taxon>Saccharomycetales</taxon>
        <taxon>Saccharomycetaceae</taxon>
        <taxon>Nakaseomyces</taxon>
    </lineage>
</organism>
<dbReference type="SMART" id="SM00054">
    <property type="entry name" value="EFh"/>
    <property type="match status" value="2"/>
</dbReference>
<dbReference type="InterPro" id="IPR015359">
    <property type="entry name" value="PLC_EF-hand-like"/>
</dbReference>
<keyword evidence="13" id="KW-1185">Reference proteome</keyword>
<dbReference type="InterPro" id="IPR037755">
    <property type="entry name" value="Plc1_PH"/>
</dbReference>
<dbReference type="PANTHER" id="PTHR10336">
    <property type="entry name" value="PHOSPHOINOSITIDE-SPECIFIC PHOSPHOLIPASE C FAMILY PROTEIN"/>
    <property type="match status" value="1"/>
</dbReference>
<evidence type="ECO:0000313" key="13">
    <source>
        <dbReference type="Proteomes" id="UP001623330"/>
    </source>
</evidence>
<dbReference type="InterPro" id="IPR002048">
    <property type="entry name" value="EF_hand_dom"/>
</dbReference>
<dbReference type="CDD" id="cd16207">
    <property type="entry name" value="EFh_ScPlc1p_like"/>
    <property type="match status" value="1"/>
</dbReference>
<dbReference type="EMBL" id="JBEVYD010000008">
    <property type="protein sequence ID" value="KAL3231137.1"/>
    <property type="molecule type" value="Genomic_DNA"/>
</dbReference>
<dbReference type="InterPro" id="IPR017946">
    <property type="entry name" value="PLC-like_Pdiesterase_TIM-brl"/>
</dbReference>
<comment type="cofactor">
    <cofactor evidence="1">
        <name>Ca(2+)</name>
        <dbReference type="ChEBI" id="CHEBI:29108"/>
    </cofactor>
</comment>
<dbReference type="InterPro" id="IPR011992">
    <property type="entry name" value="EF-hand-dom_pair"/>
</dbReference>